<proteinExistence type="predicted"/>
<dbReference type="Proteomes" id="UP001424741">
    <property type="component" value="Unassembled WGS sequence"/>
</dbReference>
<comment type="caution">
    <text evidence="1">The sequence shown here is derived from an EMBL/GenBank/DDBJ whole genome shotgun (WGS) entry which is preliminary data.</text>
</comment>
<dbReference type="Pfam" id="PF07661">
    <property type="entry name" value="MORN_2"/>
    <property type="match status" value="1"/>
</dbReference>
<organism evidence="1 2">
    <name type="scientific">Rubritalea halochordaticola</name>
    <dbReference type="NCBI Taxonomy" id="714537"/>
    <lineage>
        <taxon>Bacteria</taxon>
        <taxon>Pseudomonadati</taxon>
        <taxon>Verrucomicrobiota</taxon>
        <taxon>Verrucomicrobiia</taxon>
        <taxon>Verrucomicrobiales</taxon>
        <taxon>Rubritaleaceae</taxon>
        <taxon>Rubritalea</taxon>
    </lineage>
</organism>
<dbReference type="Gene3D" id="3.90.930.1">
    <property type="match status" value="1"/>
</dbReference>
<gene>
    <name evidence="1" type="primary">ywqK</name>
    <name evidence="1" type="ORF">Rhal01_03211</name>
</gene>
<keyword evidence="2" id="KW-1185">Reference proteome</keyword>
<accession>A0ABP9V3A4</accession>
<name>A0ABP9V3A4_9BACT</name>
<dbReference type="EMBL" id="BAABRL010000011">
    <property type="protein sequence ID" value="GAA5497023.1"/>
    <property type="molecule type" value="Genomic_DNA"/>
</dbReference>
<evidence type="ECO:0000313" key="2">
    <source>
        <dbReference type="Proteomes" id="UP001424741"/>
    </source>
</evidence>
<reference evidence="1 2" key="1">
    <citation type="submission" date="2024-02" db="EMBL/GenBank/DDBJ databases">
        <title>Rubritalea halochordaticola NBRC 107102.</title>
        <authorList>
            <person name="Ichikawa N."/>
            <person name="Katano-Makiyama Y."/>
            <person name="Hidaka K."/>
        </authorList>
    </citation>
    <scope>NUCLEOTIDE SEQUENCE [LARGE SCALE GENOMIC DNA]</scope>
    <source>
        <strain evidence="1 2">NBRC 107102</strain>
    </source>
</reference>
<protein>
    <submittedName>
        <fullName evidence="1">Antitoxin YwqK</fullName>
    </submittedName>
</protein>
<dbReference type="SUPFAM" id="SSF82185">
    <property type="entry name" value="Histone H3 K4-specific methyltransferase SET7/9 N-terminal domain"/>
    <property type="match status" value="1"/>
</dbReference>
<evidence type="ECO:0000313" key="1">
    <source>
        <dbReference type="EMBL" id="GAA5497023.1"/>
    </source>
</evidence>
<dbReference type="RefSeq" id="WP_346189598.1">
    <property type="nucleotide sequence ID" value="NZ_BAABRL010000011.1"/>
</dbReference>
<dbReference type="InterPro" id="IPR011652">
    <property type="entry name" value="MORN_2"/>
</dbReference>
<sequence length="130" mass="15015">MSVPDEMLEFNDDQSCLFEGKLFTGLAFRDFPDGSRESETEYLDGFQTGHEKRWARNGILVADYSFLKGELHGESREWYEAGQLKSEAQYELGIELAYRSWDESGNLEVNRRLEAGTPHERMLNQKRAAL</sequence>